<name>A0A1M6D3Y0_9BACT</name>
<sequence length="120" mass="13067">MSDLKYHVPTGEMLEIDGQPQLRYVTKLEIASAAAMQEQIATILDAHVESWSSTEFSGGIYLACWNDQMSREQMEQVGADLISVLTELQGVIDENSLTSANGQRLTLGASLSRTESEASA</sequence>
<proteinExistence type="predicted"/>
<keyword evidence="2" id="KW-1185">Reference proteome</keyword>
<gene>
    <name evidence="1" type="ORF">SAMN02745181_0639</name>
</gene>
<dbReference type="RefSeq" id="WP_143158034.1">
    <property type="nucleotide sequence ID" value="NZ_FQYR01000002.1"/>
</dbReference>
<organism evidence="1 2">
    <name type="scientific">Rubritalea squalenifaciens DSM 18772</name>
    <dbReference type="NCBI Taxonomy" id="1123071"/>
    <lineage>
        <taxon>Bacteria</taxon>
        <taxon>Pseudomonadati</taxon>
        <taxon>Verrucomicrobiota</taxon>
        <taxon>Verrucomicrobiia</taxon>
        <taxon>Verrucomicrobiales</taxon>
        <taxon>Rubritaleaceae</taxon>
        <taxon>Rubritalea</taxon>
    </lineage>
</organism>
<dbReference type="InParanoid" id="A0A1M6D3Y0"/>
<dbReference type="STRING" id="1123071.SAMN02745181_0639"/>
<evidence type="ECO:0000313" key="1">
    <source>
        <dbReference type="EMBL" id="SHI67946.1"/>
    </source>
</evidence>
<dbReference type="AlphaFoldDB" id="A0A1M6D3Y0"/>
<dbReference type="Proteomes" id="UP000184510">
    <property type="component" value="Unassembled WGS sequence"/>
</dbReference>
<evidence type="ECO:0000313" key="2">
    <source>
        <dbReference type="Proteomes" id="UP000184510"/>
    </source>
</evidence>
<protein>
    <submittedName>
        <fullName evidence="1">Uncharacterized protein</fullName>
    </submittedName>
</protein>
<accession>A0A1M6D3Y0</accession>
<reference evidence="1 2" key="1">
    <citation type="submission" date="2016-11" db="EMBL/GenBank/DDBJ databases">
        <authorList>
            <person name="Jaros S."/>
            <person name="Januszkiewicz K."/>
            <person name="Wedrychowicz H."/>
        </authorList>
    </citation>
    <scope>NUCLEOTIDE SEQUENCE [LARGE SCALE GENOMIC DNA]</scope>
    <source>
        <strain evidence="1 2">DSM 18772</strain>
    </source>
</reference>
<dbReference type="EMBL" id="FQYR01000002">
    <property type="protein sequence ID" value="SHI67946.1"/>
    <property type="molecule type" value="Genomic_DNA"/>
</dbReference>